<dbReference type="GO" id="GO:0008374">
    <property type="term" value="F:O-acyltransferase activity"/>
    <property type="evidence" value="ECO:0007669"/>
    <property type="project" value="InterPro"/>
</dbReference>
<reference evidence="9 10" key="1">
    <citation type="submission" date="2016-03" db="EMBL/GenBank/DDBJ databases">
        <title>Choanephora cucurbitarum.</title>
        <authorList>
            <person name="Min B."/>
            <person name="Park H."/>
            <person name="Park J.-H."/>
            <person name="Shin H.-D."/>
            <person name="Choi I.-G."/>
        </authorList>
    </citation>
    <scope>NUCLEOTIDE SEQUENCE [LARGE SCALE GENOMIC DNA]</scope>
    <source>
        <strain evidence="9 10">KUS-F28377</strain>
    </source>
</reference>
<keyword evidence="4 9" id="KW-0808">Transferase</keyword>
<comment type="caution">
    <text evidence="9">The sequence shown here is derived from an EMBL/GenBank/DDBJ whole genome shotgun (WGS) entry which is preliminary data.</text>
</comment>
<dbReference type="EMBL" id="LUGH01000002">
    <property type="protein sequence ID" value="OBZ91836.1"/>
    <property type="molecule type" value="Genomic_DNA"/>
</dbReference>
<sequence>MPVYESPLLNIGLPPAKVIPGSYLLGLYTCLLGTDYLLLRHQLPLSKRIIRTSIVAVHAAVPLYVISPLQANNVAFAAVPWFLASYSAYLPTEHLGWKEWIKALSSTVIDSSGPAKPSESGWKVIRGVAKLAALLLLVDRLLPANPKLIFQDPYFSLPSLVNTFLFGVKAYLILGTSDILAGIVELVSGKRIVDLFDAPFLATSPRDFWSHRWNKPVRNLLHAQVFKNHTSASSSKTGRGLLAFAVSGIFHELIIWSLFRKATFENLSFFLLHGFACMLETRYVSSTKPKGWKRVGCILSQLGFMTLTGRLFLAPFLRSDFTQQLPLRY</sequence>
<gene>
    <name evidence="9" type="primary">AT1_0</name>
    <name evidence="9" type="ORF">A0J61_00120</name>
</gene>
<keyword evidence="5" id="KW-0812">Transmembrane</keyword>
<evidence type="ECO:0000256" key="3">
    <source>
        <dbReference type="ARBA" id="ARBA00007282"/>
    </source>
</evidence>
<evidence type="ECO:0000313" key="9">
    <source>
        <dbReference type="EMBL" id="OBZ91836.1"/>
    </source>
</evidence>
<dbReference type="InterPro" id="IPR032805">
    <property type="entry name" value="Wax_synthase_dom"/>
</dbReference>
<dbReference type="PANTHER" id="PTHR31595:SF57">
    <property type="entry name" value="OS04G0481900 PROTEIN"/>
    <property type="match status" value="1"/>
</dbReference>
<dbReference type="InParanoid" id="A0A1C7NT13"/>
<evidence type="ECO:0000256" key="2">
    <source>
        <dbReference type="ARBA" id="ARBA00005179"/>
    </source>
</evidence>
<dbReference type="STRING" id="101091.A0A1C7NT13"/>
<dbReference type="OrthoDB" id="1077582at2759"/>
<keyword evidence="7" id="KW-0472">Membrane</keyword>
<evidence type="ECO:0000256" key="5">
    <source>
        <dbReference type="ARBA" id="ARBA00022692"/>
    </source>
</evidence>
<proteinExistence type="inferred from homology"/>
<organism evidence="9 10">
    <name type="scientific">Choanephora cucurbitarum</name>
    <dbReference type="NCBI Taxonomy" id="101091"/>
    <lineage>
        <taxon>Eukaryota</taxon>
        <taxon>Fungi</taxon>
        <taxon>Fungi incertae sedis</taxon>
        <taxon>Mucoromycota</taxon>
        <taxon>Mucoromycotina</taxon>
        <taxon>Mucoromycetes</taxon>
        <taxon>Mucorales</taxon>
        <taxon>Mucorineae</taxon>
        <taxon>Choanephoraceae</taxon>
        <taxon>Choanephoroideae</taxon>
        <taxon>Choanephora</taxon>
    </lineage>
</organism>
<evidence type="ECO:0000256" key="7">
    <source>
        <dbReference type="ARBA" id="ARBA00023136"/>
    </source>
</evidence>
<dbReference type="Pfam" id="PF13813">
    <property type="entry name" value="MBOAT_2"/>
    <property type="match status" value="1"/>
</dbReference>
<evidence type="ECO:0000256" key="1">
    <source>
        <dbReference type="ARBA" id="ARBA00004141"/>
    </source>
</evidence>
<name>A0A1C7NT13_9FUNG</name>
<dbReference type="Proteomes" id="UP000093000">
    <property type="component" value="Unassembled WGS sequence"/>
</dbReference>
<keyword evidence="6" id="KW-1133">Transmembrane helix</keyword>
<keyword evidence="9" id="KW-0012">Acyltransferase</keyword>
<comment type="similarity">
    <text evidence="3">Belongs to the wax synthase family.</text>
</comment>
<dbReference type="InterPro" id="IPR044851">
    <property type="entry name" value="Wax_synthase"/>
</dbReference>
<dbReference type="GO" id="GO:0016020">
    <property type="term" value="C:membrane"/>
    <property type="evidence" value="ECO:0007669"/>
    <property type="project" value="UniProtKB-SubCell"/>
</dbReference>
<dbReference type="AlphaFoldDB" id="A0A1C7NT13"/>
<feature type="domain" description="Wax synthase" evidence="8">
    <location>
        <begin position="194"/>
        <end position="271"/>
    </location>
</feature>
<dbReference type="GO" id="GO:0006629">
    <property type="term" value="P:lipid metabolic process"/>
    <property type="evidence" value="ECO:0007669"/>
    <property type="project" value="InterPro"/>
</dbReference>
<evidence type="ECO:0000259" key="8">
    <source>
        <dbReference type="Pfam" id="PF13813"/>
    </source>
</evidence>
<protein>
    <submittedName>
        <fullName evidence="9">Putative long-chain-alcohol O-fatty-acyltransferase 1</fullName>
    </submittedName>
</protein>
<dbReference type="PANTHER" id="PTHR31595">
    <property type="entry name" value="LONG-CHAIN-ALCOHOL O-FATTY-ACYLTRANSFERASE 3-RELATED"/>
    <property type="match status" value="1"/>
</dbReference>
<comment type="subcellular location">
    <subcellularLocation>
        <location evidence="1">Membrane</location>
        <topology evidence="1">Multi-pass membrane protein</topology>
    </subcellularLocation>
</comment>
<evidence type="ECO:0000256" key="6">
    <source>
        <dbReference type="ARBA" id="ARBA00022989"/>
    </source>
</evidence>
<accession>A0A1C7NT13</accession>
<keyword evidence="10" id="KW-1185">Reference proteome</keyword>
<evidence type="ECO:0000256" key="4">
    <source>
        <dbReference type="ARBA" id="ARBA00022679"/>
    </source>
</evidence>
<comment type="pathway">
    <text evidence="2">Secondary metabolite biosynthesis.</text>
</comment>
<evidence type="ECO:0000313" key="10">
    <source>
        <dbReference type="Proteomes" id="UP000093000"/>
    </source>
</evidence>